<dbReference type="Pfam" id="PF00571">
    <property type="entry name" value="CBS"/>
    <property type="match status" value="2"/>
</dbReference>
<gene>
    <name evidence="4" type="ORF">A3B35_01005</name>
</gene>
<dbReference type="STRING" id="1798515.A3B35_01005"/>
<dbReference type="PANTHER" id="PTHR43080">
    <property type="entry name" value="CBS DOMAIN-CONTAINING PROTEIN CBSX3, MITOCHONDRIAL"/>
    <property type="match status" value="1"/>
</dbReference>
<dbReference type="Gene3D" id="3.10.580.10">
    <property type="entry name" value="CBS-domain"/>
    <property type="match status" value="1"/>
</dbReference>
<evidence type="ECO:0000256" key="1">
    <source>
        <dbReference type="ARBA" id="ARBA00023122"/>
    </source>
</evidence>
<dbReference type="InterPro" id="IPR000644">
    <property type="entry name" value="CBS_dom"/>
</dbReference>
<sequence length="154" mass="16938">MPNLATFIERIFARKGQDVVIAAGDSTIREAGLLMLEKKVGSVVVVGAGNQPLGIFTDRDYFRLTMQLDPESTAFAELMNTSLSKVMTRNVITGTASMAMETVMDLILSHRIRHLPIVDENKKMIGIISIGDVLKQALLDIQKENADLRSFISS</sequence>
<protein>
    <recommendedName>
        <fullName evidence="3">CBS domain-containing protein</fullName>
    </recommendedName>
</protein>
<dbReference type="Proteomes" id="UP000177215">
    <property type="component" value="Unassembled WGS sequence"/>
</dbReference>
<dbReference type="InterPro" id="IPR046342">
    <property type="entry name" value="CBS_dom_sf"/>
</dbReference>
<feature type="domain" description="CBS" evidence="3">
    <location>
        <begin position="87"/>
        <end position="148"/>
    </location>
</feature>
<evidence type="ECO:0000313" key="4">
    <source>
        <dbReference type="EMBL" id="OGG77603.1"/>
    </source>
</evidence>
<keyword evidence="1 2" id="KW-0129">CBS domain</keyword>
<proteinExistence type="predicted"/>
<feature type="domain" description="CBS" evidence="3">
    <location>
        <begin position="13"/>
        <end position="71"/>
    </location>
</feature>
<dbReference type="SMART" id="SM00116">
    <property type="entry name" value="CBS"/>
    <property type="match status" value="2"/>
</dbReference>
<evidence type="ECO:0000256" key="2">
    <source>
        <dbReference type="PROSITE-ProRule" id="PRU00703"/>
    </source>
</evidence>
<evidence type="ECO:0000313" key="5">
    <source>
        <dbReference type="Proteomes" id="UP000177215"/>
    </source>
</evidence>
<reference evidence="4 5" key="1">
    <citation type="journal article" date="2016" name="Nat. Commun.">
        <title>Thousands of microbial genomes shed light on interconnected biogeochemical processes in an aquifer system.</title>
        <authorList>
            <person name="Anantharaman K."/>
            <person name="Brown C.T."/>
            <person name="Hug L.A."/>
            <person name="Sharon I."/>
            <person name="Castelle C.J."/>
            <person name="Probst A.J."/>
            <person name="Thomas B.C."/>
            <person name="Singh A."/>
            <person name="Wilkins M.J."/>
            <person name="Karaoz U."/>
            <person name="Brodie E.L."/>
            <person name="Williams K.H."/>
            <person name="Hubbard S.S."/>
            <person name="Banfield J.F."/>
        </authorList>
    </citation>
    <scope>NUCLEOTIDE SEQUENCE [LARGE SCALE GENOMIC DNA]</scope>
</reference>
<dbReference type="PANTHER" id="PTHR43080:SF2">
    <property type="entry name" value="CBS DOMAIN-CONTAINING PROTEIN"/>
    <property type="match status" value="1"/>
</dbReference>
<organism evidence="4 5">
    <name type="scientific">Candidatus Kaiserbacteria bacterium RIFCSPLOWO2_01_FULL_54_24</name>
    <dbReference type="NCBI Taxonomy" id="1798515"/>
    <lineage>
        <taxon>Bacteria</taxon>
        <taxon>Candidatus Kaiseribacteriota</taxon>
    </lineage>
</organism>
<dbReference type="AlphaFoldDB" id="A0A1F6EVK8"/>
<dbReference type="EMBL" id="MFMC01000013">
    <property type="protein sequence ID" value="OGG77603.1"/>
    <property type="molecule type" value="Genomic_DNA"/>
</dbReference>
<evidence type="ECO:0000259" key="3">
    <source>
        <dbReference type="PROSITE" id="PS51371"/>
    </source>
</evidence>
<dbReference type="SUPFAM" id="SSF54631">
    <property type="entry name" value="CBS-domain pair"/>
    <property type="match status" value="1"/>
</dbReference>
<comment type="caution">
    <text evidence="4">The sequence shown here is derived from an EMBL/GenBank/DDBJ whole genome shotgun (WGS) entry which is preliminary data.</text>
</comment>
<accession>A0A1F6EVK8</accession>
<dbReference type="InterPro" id="IPR051257">
    <property type="entry name" value="Diverse_CBS-Domain"/>
</dbReference>
<dbReference type="PROSITE" id="PS51371">
    <property type="entry name" value="CBS"/>
    <property type="match status" value="2"/>
</dbReference>
<name>A0A1F6EVK8_9BACT</name>